<keyword evidence="1" id="KW-0378">Hydrolase</keyword>
<dbReference type="Pfam" id="PF05013">
    <property type="entry name" value="FGase"/>
    <property type="match status" value="1"/>
</dbReference>
<evidence type="ECO:0000313" key="2">
    <source>
        <dbReference type="Proteomes" id="UP000290057"/>
    </source>
</evidence>
<dbReference type="Proteomes" id="UP000290057">
    <property type="component" value="Chromosome"/>
</dbReference>
<dbReference type="Gene3D" id="3.40.630.40">
    <property type="entry name" value="Zn-dependent exopeptidases"/>
    <property type="match status" value="1"/>
</dbReference>
<dbReference type="InterPro" id="IPR007709">
    <property type="entry name" value="N-FG_amidohydro"/>
</dbReference>
<sequence length="242" mass="26639">MTPDPLPYRQIGTEDFRPGGLLCVVDHASNRVPEDIELGIEPHLLDEHIAVDIGVEGIAERLARRHGIPAHIATVSRLVCDLHRREDEPAVVPAESDGTLIPGNIGANVEARLERFHRPYHAALGELIAAAQPRLILSLHSFTPQLATSAEKRPWEVALLYNQDDRAARHAIRLFGEQGLTVGDNEPYSGTQLNATMDRHAEAQGIPYCLVEIRQDQVANEAGQARWAMMLADVMGRVALEV</sequence>
<dbReference type="GO" id="GO:0016787">
    <property type="term" value="F:hydrolase activity"/>
    <property type="evidence" value="ECO:0007669"/>
    <property type="project" value="UniProtKB-KW"/>
</dbReference>
<dbReference type="SUPFAM" id="SSF53187">
    <property type="entry name" value="Zn-dependent exopeptidases"/>
    <property type="match status" value="1"/>
</dbReference>
<dbReference type="AlphaFoldDB" id="A0A3T1CJ66"/>
<proteinExistence type="predicted"/>
<dbReference type="PIRSF" id="PIRSF029730">
    <property type="entry name" value="UCP029730"/>
    <property type="match status" value="1"/>
</dbReference>
<accession>A0A3T1CJ66</accession>
<dbReference type="EMBL" id="AP019389">
    <property type="protein sequence ID" value="BBI21021.1"/>
    <property type="molecule type" value="Genomic_DNA"/>
</dbReference>
<name>A0A3T1CJ66_9SPHN</name>
<gene>
    <name evidence="1" type="ORF">EKJ_18680</name>
</gene>
<dbReference type="RefSeq" id="WP_130586674.1">
    <property type="nucleotide sequence ID" value="NZ_AP019389.1"/>
</dbReference>
<protein>
    <submittedName>
        <fullName evidence="1">N-formylglutamate amidohydrolase</fullName>
    </submittedName>
</protein>
<evidence type="ECO:0000313" key="1">
    <source>
        <dbReference type="EMBL" id="BBI21021.1"/>
    </source>
</evidence>
<organism evidence="1 2">
    <name type="scientific">Qipengyuania flava</name>
    <dbReference type="NCBI Taxonomy" id="192812"/>
    <lineage>
        <taxon>Bacteria</taxon>
        <taxon>Pseudomonadati</taxon>
        <taxon>Pseudomonadota</taxon>
        <taxon>Alphaproteobacteria</taxon>
        <taxon>Sphingomonadales</taxon>
        <taxon>Erythrobacteraceae</taxon>
        <taxon>Qipengyuania</taxon>
    </lineage>
</organism>
<keyword evidence="2" id="KW-1185">Reference proteome</keyword>
<dbReference type="InterPro" id="IPR011227">
    <property type="entry name" value="UCP029730"/>
</dbReference>
<reference evidence="1 2" key="1">
    <citation type="submission" date="2019-01" db="EMBL/GenBank/DDBJ databases">
        <title>Complete genome sequence of Erythrobacter flavus KJ5.</title>
        <authorList>
            <person name="Kanesaki Y."/>
            <person name="Brotosudarmo T."/>
            <person name="Moriuchi R."/>
            <person name="Awai K."/>
        </authorList>
    </citation>
    <scope>NUCLEOTIDE SEQUENCE [LARGE SCALE GENOMIC DNA]</scope>
    <source>
        <strain evidence="1 2">KJ5</strain>
    </source>
</reference>